<protein>
    <recommendedName>
        <fullName evidence="4">DUF1844 domain-containing protein</fullName>
    </recommendedName>
</protein>
<keyword evidence="3" id="KW-1185">Reference proteome</keyword>
<dbReference type="EMBL" id="JAAEDI010000005">
    <property type="protein sequence ID" value="MBR0649241.1"/>
    <property type="molecule type" value="Genomic_DNA"/>
</dbReference>
<sequence length="107" mass="11781">MSDNQHRLDEHEEALNALALLCGSLIRALTHQRQMTAEDVEELMRGLEASAERKSVLLTGLLEQVRWAAKWHRDPAEPRSVGAEDEARGGHEAPGGPGPTVPGLERR</sequence>
<feature type="region of interest" description="Disordered" evidence="1">
    <location>
        <begin position="72"/>
        <end position="107"/>
    </location>
</feature>
<name>A0ABS5EE02_9PROT</name>
<gene>
    <name evidence="2" type="ORF">GXW78_06180</name>
</gene>
<dbReference type="RefSeq" id="WP_211867029.1">
    <property type="nucleotide sequence ID" value="NZ_JAAEDI010000005.1"/>
</dbReference>
<dbReference type="Proteomes" id="UP000698752">
    <property type="component" value="Unassembled WGS sequence"/>
</dbReference>
<accession>A0ABS5EE02</accession>
<reference evidence="3" key="1">
    <citation type="journal article" date="2021" name="Syst. Appl. Microbiol.">
        <title>Roseomonas hellenica sp. nov., isolated from roots of wild-growing Alkanna tinctoria.</title>
        <authorList>
            <person name="Rat A."/>
            <person name="Naranjo H.D."/>
            <person name="Lebbe L."/>
            <person name="Cnockaert M."/>
            <person name="Krigas N."/>
            <person name="Grigoriadou K."/>
            <person name="Maloupa E."/>
            <person name="Willems A."/>
        </authorList>
    </citation>
    <scope>NUCLEOTIDE SEQUENCE [LARGE SCALE GENOMIC DNA]</scope>
    <source>
        <strain evidence="3">LMG 31159</strain>
    </source>
</reference>
<evidence type="ECO:0000313" key="3">
    <source>
        <dbReference type="Proteomes" id="UP000698752"/>
    </source>
</evidence>
<organism evidence="2 3">
    <name type="scientific">Neoroseomonas terrae</name>
    <dbReference type="NCBI Taxonomy" id="424799"/>
    <lineage>
        <taxon>Bacteria</taxon>
        <taxon>Pseudomonadati</taxon>
        <taxon>Pseudomonadota</taxon>
        <taxon>Alphaproteobacteria</taxon>
        <taxon>Acetobacterales</taxon>
        <taxon>Acetobacteraceae</taxon>
        <taxon>Neoroseomonas</taxon>
    </lineage>
</organism>
<evidence type="ECO:0000313" key="2">
    <source>
        <dbReference type="EMBL" id="MBR0649241.1"/>
    </source>
</evidence>
<proteinExistence type="predicted"/>
<evidence type="ECO:0000256" key="1">
    <source>
        <dbReference type="SAM" id="MobiDB-lite"/>
    </source>
</evidence>
<comment type="caution">
    <text evidence="2">The sequence shown here is derived from an EMBL/GenBank/DDBJ whole genome shotgun (WGS) entry which is preliminary data.</text>
</comment>
<evidence type="ECO:0008006" key="4">
    <source>
        <dbReference type="Google" id="ProtNLM"/>
    </source>
</evidence>